<evidence type="ECO:0000256" key="5">
    <source>
        <dbReference type="ARBA" id="ARBA00022519"/>
    </source>
</evidence>
<evidence type="ECO:0000313" key="13">
    <source>
        <dbReference type="EMBL" id="OAI21157.1"/>
    </source>
</evidence>
<evidence type="ECO:0000256" key="6">
    <source>
        <dbReference type="ARBA" id="ARBA00022692"/>
    </source>
</evidence>
<dbReference type="OrthoDB" id="2313614at2"/>
<keyword evidence="8 11" id="KW-0472">Membrane</keyword>
<keyword evidence="6 11" id="KW-0812">Transmembrane</keyword>
<comment type="caution">
    <text evidence="13">The sequence shown here is derived from an EMBL/GenBank/DDBJ whole genome shotgun (WGS) entry which is preliminary data.</text>
</comment>
<dbReference type="Proteomes" id="UP000078476">
    <property type="component" value="Unassembled WGS sequence"/>
</dbReference>
<name>A0A177NSW6_9GAMM</name>
<dbReference type="RefSeq" id="WP_066976794.1">
    <property type="nucleotide sequence ID" value="NZ_LUUI01000020.1"/>
</dbReference>
<proteinExistence type="inferred from homology"/>
<feature type="domain" description="General secretion pathway GspH" evidence="12">
    <location>
        <begin position="47"/>
        <end position="179"/>
    </location>
</feature>
<evidence type="ECO:0000256" key="9">
    <source>
        <dbReference type="ARBA" id="ARBA00025772"/>
    </source>
</evidence>
<dbReference type="GO" id="GO:0015627">
    <property type="term" value="C:type II protein secretion system complex"/>
    <property type="evidence" value="ECO:0007669"/>
    <property type="project" value="InterPro"/>
</dbReference>
<evidence type="ECO:0000256" key="11">
    <source>
        <dbReference type="SAM" id="Phobius"/>
    </source>
</evidence>
<evidence type="ECO:0000256" key="1">
    <source>
        <dbReference type="ARBA" id="ARBA00004377"/>
    </source>
</evidence>
<keyword evidence="14" id="KW-1185">Reference proteome</keyword>
<reference evidence="13 14" key="1">
    <citation type="submission" date="2016-03" db="EMBL/GenBank/DDBJ databases">
        <authorList>
            <person name="Ploux O."/>
        </authorList>
    </citation>
    <scope>NUCLEOTIDE SEQUENCE [LARGE SCALE GENOMIC DNA]</scope>
    <source>
        <strain evidence="13 14">R-45370</strain>
    </source>
</reference>
<keyword evidence="5" id="KW-0997">Cell inner membrane</keyword>
<evidence type="ECO:0000256" key="4">
    <source>
        <dbReference type="ARBA" id="ARBA00022481"/>
    </source>
</evidence>
<accession>A0A177NSW6</accession>
<evidence type="ECO:0000256" key="8">
    <source>
        <dbReference type="ARBA" id="ARBA00023136"/>
    </source>
</evidence>
<dbReference type="GO" id="GO:0005886">
    <property type="term" value="C:plasma membrane"/>
    <property type="evidence" value="ECO:0007669"/>
    <property type="project" value="UniProtKB-SubCell"/>
</dbReference>
<evidence type="ECO:0000259" key="12">
    <source>
        <dbReference type="Pfam" id="PF12019"/>
    </source>
</evidence>
<dbReference type="Gene3D" id="3.55.40.10">
    <property type="entry name" value="minor pseudopilin epsh domain"/>
    <property type="match status" value="1"/>
</dbReference>
<dbReference type="EMBL" id="LUUI01000020">
    <property type="protein sequence ID" value="OAI21157.1"/>
    <property type="molecule type" value="Genomic_DNA"/>
</dbReference>
<dbReference type="InterPro" id="IPR022346">
    <property type="entry name" value="T2SS_GspH"/>
</dbReference>
<comment type="similarity">
    <text evidence="9">Belongs to the GSP H family.</text>
</comment>
<keyword evidence="4" id="KW-0488">Methylation</keyword>
<dbReference type="InterPro" id="IPR012902">
    <property type="entry name" value="N_methyl_site"/>
</dbReference>
<dbReference type="AlphaFoldDB" id="A0A177NSW6"/>
<protein>
    <recommendedName>
        <fullName evidence="2">Type II secretion system protein H</fullName>
    </recommendedName>
    <alternativeName>
        <fullName evidence="10">General secretion pathway protein H</fullName>
    </alternativeName>
</protein>
<evidence type="ECO:0000256" key="10">
    <source>
        <dbReference type="ARBA" id="ARBA00030775"/>
    </source>
</evidence>
<dbReference type="GO" id="GO:0015628">
    <property type="term" value="P:protein secretion by the type II secretion system"/>
    <property type="evidence" value="ECO:0007669"/>
    <property type="project" value="InterPro"/>
</dbReference>
<evidence type="ECO:0000256" key="7">
    <source>
        <dbReference type="ARBA" id="ARBA00022989"/>
    </source>
</evidence>
<evidence type="ECO:0000256" key="3">
    <source>
        <dbReference type="ARBA" id="ARBA00022475"/>
    </source>
</evidence>
<dbReference type="NCBIfam" id="TIGR02532">
    <property type="entry name" value="IV_pilin_GFxxxE"/>
    <property type="match status" value="1"/>
</dbReference>
<evidence type="ECO:0000313" key="14">
    <source>
        <dbReference type="Proteomes" id="UP000078476"/>
    </source>
</evidence>
<gene>
    <name evidence="13" type="ORF">A1359_19785</name>
</gene>
<comment type="subcellular location">
    <subcellularLocation>
        <location evidence="1">Cell inner membrane</location>
        <topology evidence="1">Single-pass membrane protein</topology>
    </subcellularLocation>
</comment>
<dbReference type="Pfam" id="PF07963">
    <property type="entry name" value="N_methyl"/>
    <property type="match status" value="1"/>
</dbReference>
<dbReference type="Pfam" id="PF12019">
    <property type="entry name" value="GspH"/>
    <property type="match status" value="1"/>
</dbReference>
<sequence>MRNKNVKSLGFTLIELMVTISIAGILLAIAVPSFTSVITSNRLTTFANDLVTTFNLARSEAIKRGVQVTVLRKGANSSEWESGWDVFVDINGDKDLDDVSPSTLCETNANGSHKEDCLLRTYPALPSGFTLRTGASSYKDYAAYLPSGLTTTPVGDTFTLCNESGANVPRRTITINSTGRPNTDATPGACP</sequence>
<evidence type="ECO:0000256" key="2">
    <source>
        <dbReference type="ARBA" id="ARBA00021549"/>
    </source>
</evidence>
<dbReference type="STRING" id="980561.A1359_19785"/>
<organism evidence="13 14">
    <name type="scientific">Methylomonas lenta</name>
    <dbReference type="NCBI Taxonomy" id="980561"/>
    <lineage>
        <taxon>Bacteria</taxon>
        <taxon>Pseudomonadati</taxon>
        <taxon>Pseudomonadota</taxon>
        <taxon>Gammaproteobacteria</taxon>
        <taxon>Methylococcales</taxon>
        <taxon>Methylococcaceae</taxon>
        <taxon>Methylomonas</taxon>
    </lineage>
</organism>
<dbReference type="SUPFAM" id="SSF54523">
    <property type="entry name" value="Pili subunits"/>
    <property type="match status" value="1"/>
</dbReference>
<keyword evidence="7 11" id="KW-1133">Transmembrane helix</keyword>
<keyword evidence="3" id="KW-1003">Cell membrane</keyword>
<feature type="transmembrane region" description="Helical" evidence="11">
    <location>
        <begin position="12"/>
        <end position="34"/>
    </location>
</feature>
<dbReference type="InterPro" id="IPR045584">
    <property type="entry name" value="Pilin-like"/>
</dbReference>